<dbReference type="EMBL" id="VIXA01000002">
    <property type="protein sequence ID" value="TWG23290.1"/>
    <property type="molecule type" value="Genomic_DNA"/>
</dbReference>
<gene>
    <name evidence="2" type="ORF">FHX75_121837</name>
</gene>
<feature type="compositionally biased region" description="Low complexity" evidence="1">
    <location>
        <begin position="306"/>
        <end position="318"/>
    </location>
</feature>
<evidence type="ECO:0000313" key="3">
    <source>
        <dbReference type="Proteomes" id="UP000319927"/>
    </source>
</evidence>
<evidence type="ECO:0000313" key="2">
    <source>
        <dbReference type="EMBL" id="TWG23290.1"/>
    </source>
</evidence>
<feature type="compositionally biased region" description="Polar residues" evidence="1">
    <location>
        <begin position="121"/>
        <end position="144"/>
    </location>
</feature>
<reference evidence="2 3" key="1">
    <citation type="submission" date="2019-06" db="EMBL/GenBank/DDBJ databases">
        <title>Sequencing the genomes of 1000 actinobacteria strains.</title>
        <authorList>
            <person name="Klenk H.-P."/>
        </authorList>
    </citation>
    <scope>NUCLEOTIDE SEQUENCE [LARGE SCALE GENOMIC DNA]</scope>
    <source>
        <strain evidence="2 3">DSM 102131</strain>
    </source>
</reference>
<feature type="region of interest" description="Disordered" evidence="1">
    <location>
        <begin position="247"/>
        <end position="348"/>
    </location>
</feature>
<feature type="compositionally biased region" description="Low complexity" evidence="1">
    <location>
        <begin position="247"/>
        <end position="272"/>
    </location>
</feature>
<comment type="caution">
    <text evidence="2">The sequence shown here is derived from an EMBL/GenBank/DDBJ whole genome shotgun (WGS) entry which is preliminary data.</text>
</comment>
<feature type="region of interest" description="Disordered" evidence="1">
    <location>
        <begin position="60"/>
        <end position="165"/>
    </location>
</feature>
<name>A0A561WHK7_9ACTN</name>
<dbReference type="AlphaFoldDB" id="A0A561WHK7"/>
<feature type="compositionally biased region" description="Low complexity" evidence="1">
    <location>
        <begin position="145"/>
        <end position="156"/>
    </location>
</feature>
<protein>
    <submittedName>
        <fullName evidence="2">Uncharacterized protein</fullName>
    </submittedName>
</protein>
<accession>A0A561WHK7</accession>
<keyword evidence="3" id="KW-1185">Reference proteome</keyword>
<dbReference type="Proteomes" id="UP000319927">
    <property type="component" value="Unassembled WGS sequence"/>
</dbReference>
<evidence type="ECO:0000256" key="1">
    <source>
        <dbReference type="SAM" id="MobiDB-lite"/>
    </source>
</evidence>
<proteinExistence type="predicted"/>
<organism evidence="2 3">
    <name type="scientific">Micromonospora palomenae</name>
    <dbReference type="NCBI Taxonomy" id="1461247"/>
    <lineage>
        <taxon>Bacteria</taxon>
        <taxon>Bacillati</taxon>
        <taxon>Actinomycetota</taxon>
        <taxon>Actinomycetes</taxon>
        <taxon>Micromonosporales</taxon>
        <taxon>Micromonosporaceae</taxon>
        <taxon>Micromonospora</taxon>
    </lineage>
</organism>
<sequence>MSGGAAWGSGRRLARSSPWTTRTQPSDRAHGCILPGESRTASARSAGNIRLMLAAYSLPSKGRLTWSPSTRTGKETPEVTPASGALSHSAQANDEEPSRPSSRTVQVPGPLSNLPGKSEASRSSSTWTAAVPRSGNTYSGSEQPASSTTAMASQAANRRVTHRSSHVPWLGRFPETAPRTCGRVRMERQCLPLAAWRQVGRTCSGSGLRVDRDSPWWLTSPLSPVGMPAVTLMFTCRTTRSVSVASPLTMTTTPTSSCRSGSRPLPSSRSGSRAGGGRAGSARRRRGSRLGGSQAVRWESSRRLFPRFSFPRPSFPRPSSRRPYPHLGAKRAGRSGRRRRNSTGRRSR</sequence>
<feature type="region of interest" description="Disordered" evidence="1">
    <location>
        <begin position="1"/>
        <end position="45"/>
    </location>
</feature>
<feature type="compositionally biased region" description="Basic residues" evidence="1">
    <location>
        <begin position="319"/>
        <end position="348"/>
    </location>
</feature>